<dbReference type="SUPFAM" id="SSF51735">
    <property type="entry name" value="NAD(P)-binding Rossmann-fold domains"/>
    <property type="match status" value="1"/>
</dbReference>
<dbReference type="GO" id="GO:0005811">
    <property type="term" value="C:lipid droplet"/>
    <property type="evidence" value="ECO:0007669"/>
    <property type="project" value="TreeGrafter"/>
</dbReference>
<keyword evidence="2" id="KW-0560">Oxidoreductase</keyword>
<dbReference type="AlphaFoldDB" id="A0A8B8ILU1"/>
<dbReference type="PANTHER" id="PTHR24322:SF736">
    <property type="entry name" value="RETINOL DEHYDROGENASE 10"/>
    <property type="match status" value="1"/>
</dbReference>
<accession>A0A8B8ILU1</accession>
<evidence type="ECO:0000313" key="4">
    <source>
        <dbReference type="Proteomes" id="UP001652626"/>
    </source>
</evidence>
<dbReference type="GO" id="GO:0052650">
    <property type="term" value="F:all-trans-retinol dehydrogenase (NADP+) activity"/>
    <property type="evidence" value="ECO:0007669"/>
    <property type="project" value="UniProtKB-ARBA"/>
</dbReference>
<dbReference type="InterPro" id="IPR020904">
    <property type="entry name" value="Sc_DH/Rdtase_CS"/>
</dbReference>
<sequence>MFDIQGAISLVFELLWTLIKVNYETIRGMWRVVVPPEPKDVKDDVIFITGTGHGIGREVALRFAKLGGTIVCVDINASSNEETVKLIKQEKGKAHSYQCDVTDRAAVMQLAERVSREVGDVSILINNAGIMPCKPVLKQTEQEIKLMNNININANLWTIQAFLPSMIARNHGHIVAMSSMAGLMGLTNLVPYCGSKYAVRGIMEALAVELLDDPRQLNGIKFTTICPYIVDTGLCKKPRIRFQNLMKVVTAGEAADMIVDAVRREIVEITLPYELHYLNRYIYRLLPFPAARAWNAFFNTGVDSHE</sequence>
<dbReference type="Gene3D" id="3.40.50.720">
    <property type="entry name" value="NAD(P)-binding Rossmann-like Domain"/>
    <property type="match status" value="1"/>
</dbReference>
<reference evidence="5" key="2">
    <citation type="submission" date="2025-08" db="UniProtKB">
        <authorList>
            <consortium name="RefSeq"/>
        </authorList>
    </citation>
    <scope>IDENTIFICATION</scope>
    <source>
        <tissue evidence="5">Whole body</tissue>
    </source>
</reference>
<gene>
    <name evidence="5" type="primary">LOC113402130</name>
</gene>
<name>A0A8B8ILU1_VANTA</name>
<dbReference type="GO" id="GO:0016020">
    <property type="term" value="C:membrane"/>
    <property type="evidence" value="ECO:0007669"/>
    <property type="project" value="UniProtKB-SubCell"/>
</dbReference>
<comment type="similarity">
    <text evidence="1 3">Belongs to the short-chain dehydrogenases/reductases (SDR) family.</text>
</comment>
<dbReference type="OMA" id="KQMALQY"/>
<dbReference type="Pfam" id="PF00106">
    <property type="entry name" value="adh_short"/>
    <property type="match status" value="1"/>
</dbReference>
<dbReference type="GeneID" id="113402130"/>
<dbReference type="PRINTS" id="PR00080">
    <property type="entry name" value="SDRFAMILY"/>
</dbReference>
<dbReference type="PANTHER" id="PTHR24322">
    <property type="entry name" value="PKSB"/>
    <property type="match status" value="1"/>
</dbReference>
<dbReference type="PROSITE" id="PS00061">
    <property type="entry name" value="ADH_SHORT"/>
    <property type="match status" value="1"/>
</dbReference>
<evidence type="ECO:0000313" key="5">
    <source>
        <dbReference type="RefSeq" id="XP_026498069.2"/>
    </source>
</evidence>
<dbReference type="RefSeq" id="XP_026498069.2">
    <property type="nucleotide sequence ID" value="XM_026642284.2"/>
</dbReference>
<dbReference type="InterPro" id="IPR036291">
    <property type="entry name" value="NAD(P)-bd_dom_sf"/>
</dbReference>
<organism evidence="4 5">
    <name type="scientific">Vanessa tameamea</name>
    <name type="common">Kamehameha butterfly</name>
    <dbReference type="NCBI Taxonomy" id="334116"/>
    <lineage>
        <taxon>Eukaryota</taxon>
        <taxon>Metazoa</taxon>
        <taxon>Ecdysozoa</taxon>
        <taxon>Arthropoda</taxon>
        <taxon>Hexapoda</taxon>
        <taxon>Insecta</taxon>
        <taxon>Pterygota</taxon>
        <taxon>Neoptera</taxon>
        <taxon>Endopterygota</taxon>
        <taxon>Lepidoptera</taxon>
        <taxon>Glossata</taxon>
        <taxon>Ditrysia</taxon>
        <taxon>Papilionoidea</taxon>
        <taxon>Nymphalidae</taxon>
        <taxon>Nymphalinae</taxon>
        <taxon>Vanessa</taxon>
    </lineage>
</organism>
<proteinExistence type="inferred from homology"/>
<dbReference type="OrthoDB" id="5840532at2759"/>
<dbReference type="CDD" id="cd05339">
    <property type="entry name" value="17beta-HSDXI-like_SDR_c"/>
    <property type="match status" value="1"/>
</dbReference>
<dbReference type="InterPro" id="IPR002347">
    <property type="entry name" value="SDR_fam"/>
</dbReference>
<protein>
    <submittedName>
        <fullName evidence="5">Epidermal retinol dehydrogenase 2-like</fullName>
    </submittedName>
</protein>
<keyword evidence="4" id="KW-1185">Reference proteome</keyword>
<dbReference type="PRINTS" id="PR00081">
    <property type="entry name" value="GDHRDH"/>
</dbReference>
<evidence type="ECO:0000256" key="3">
    <source>
        <dbReference type="RuleBase" id="RU000363"/>
    </source>
</evidence>
<evidence type="ECO:0000256" key="1">
    <source>
        <dbReference type="ARBA" id="ARBA00006484"/>
    </source>
</evidence>
<reference evidence="4" key="1">
    <citation type="submission" date="2025-05" db="UniProtKB">
        <authorList>
            <consortium name="RefSeq"/>
        </authorList>
    </citation>
    <scope>NUCLEOTIDE SEQUENCE [LARGE SCALE GENOMIC DNA]</scope>
</reference>
<dbReference type="Proteomes" id="UP001652626">
    <property type="component" value="Chromosome 2"/>
</dbReference>
<evidence type="ECO:0000256" key="2">
    <source>
        <dbReference type="ARBA" id="ARBA00023002"/>
    </source>
</evidence>